<evidence type="ECO:0000256" key="1">
    <source>
        <dbReference type="ARBA" id="ARBA00004567"/>
    </source>
</evidence>
<keyword evidence="4" id="KW-0509">mRNA transport</keyword>
<keyword evidence="3" id="KW-0813">Transport</keyword>
<gene>
    <name evidence="12" type="ORF">A4X09_0g2841</name>
</gene>
<dbReference type="Proteomes" id="UP000078113">
    <property type="component" value="Unassembled WGS sequence"/>
</dbReference>
<feature type="region of interest" description="Disordered" evidence="11">
    <location>
        <begin position="19"/>
        <end position="156"/>
    </location>
</feature>
<feature type="region of interest" description="Disordered" evidence="11">
    <location>
        <begin position="397"/>
        <end position="452"/>
    </location>
</feature>
<dbReference type="GO" id="GO:0005543">
    <property type="term" value="F:phospholipid binding"/>
    <property type="evidence" value="ECO:0007669"/>
    <property type="project" value="TreeGrafter"/>
</dbReference>
<dbReference type="Pfam" id="PF07817">
    <property type="entry name" value="GLE1"/>
    <property type="match status" value="1"/>
</dbReference>
<feature type="compositionally biased region" description="Acidic residues" evidence="11">
    <location>
        <begin position="83"/>
        <end position="92"/>
    </location>
</feature>
<feature type="compositionally biased region" description="Low complexity" evidence="11">
    <location>
        <begin position="105"/>
        <end position="121"/>
    </location>
</feature>
<protein>
    <recommendedName>
        <fullName evidence="9">mRNA export factor GLE1</fullName>
    </recommendedName>
    <alternativeName>
        <fullName evidence="10">Nucleoporin GLE1</fullName>
    </alternativeName>
</protein>
<evidence type="ECO:0000256" key="10">
    <source>
        <dbReference type="ARBA" id="ARBA00029983"/>
    </source>
</evidence>
<feature type="compositionally biased region" description="Low complexity" evidence="11">
    <location>
        <begin position="58"/>
        <end position="74"/>
    </location>
</feature>
<evidence type="ECO:0000256" key="2">
    <source>
        <dbReference type="ARBA" id="ARBA00011056"/>
    </source>
</evidence>
<keyword evidence="7" id="KW-0906">Nuclear pore complex</keyword>
<evidence type="ECO:0000256" key="9">
    <source>
        <dbReference type="ARBA" id="ARBA00026227"/>
    </source>
</evidence>
<keyword evidence="5" id="KW-0653">Protein transport</keyword>
<dbReference type="GO" id="GO:0016973">
    <property type="term" value="P:poly(A)+ mRNA export from nucleus"/>
    <property type="evidence" value="ECO:0007669"/>
    <property type="project" value="InterPro"/>
</dbReference>
<reference evidence="12" key="2">
    <citation type="journal article" date="2019" name="IMA Fungus">
        <title>Genome sequencing and comparison of five Tilletia species to identify candidate genes for the detection of regulated species infecting wheat.</title>
        <authorList>
            <person name="Nguyen H.D.T."/>
            <person name="Sultana T."/>
            <person name="Kesanakurti P."/>
            <person name="Hambleton S."/>
        </authorList>
    </citation>
    <scope>NUCLEOTIDE SEQUENCE</scope>
    <source>
        <strain evidence="12">DAOMC 236422</strain>
    </source>
</reference>
<proteinExistence type="inferred from homology"/>
<dbReference type="GO" id="GO:0044614">
    <property type="term" value="C:nuclear pore cytoplasmic filaments"/>
    <property type="evidence" value="ECO:0007669"/>
    <property type="project" value="TreeGrafter"/>
</dbReference>
<feature type="compositionally biased region" description="Basic residues" evidence="11">
    <location>
        <begin position="220"/>
        <end position="232"/>
    </location>
</feature>
<dbReference type="GO" id="GO:0015031">
    <property type="term" value="P:protein transport"/>
    <property type="evidence" value="ECO:0007669"/>
    <property type="project" value="UniProtKB-KW"/>
</dbReference>
<dbReference type="AlphaFoldDB" id="A0A8X7NAJ9"/>
<keyword evidence="13" id="KW-1185">Reference proteome</keyword>
<reference evidence="12" key="1">
    <citation type="submission" date="2016-04" db="EMBL/GenBank/DDBJ databases">
        <authorList>
            <person name="Nguyen H.D."/>
            <person name="Samba Siva P."/>
            <person name="Cullis J."/>
            <person name="Levesque C.A."/>
            <person name="Hambleton S."/>
        </authorList>
    </citation>
    <scope>NUCLEOTIDE SEQUENCE</scope>
    <source>
        <strain evidence="12">DAOMC 236422</strain>
    </source>
</reference>
<dbReference type="Gene3D" id="1.25.40.510">
    <property type="entry name" value="GLE1-like"/>
    <property type="match status" value="1"/>
</dbReference>
<evidence type="ECO:0000256" key="7">
    <source>
        <dbReference type="ARBA" id="ARBA00023132"/>
    </source>
</evidence>
<evidence type="ECO:0000256" key="8">
    <source>
        <dbReference type="ARBA" id="ARBA00023242"/>
    </source>
</evidence>
<dbReference type="GO" id="GO:0031369">
    <property type="term" value="F:translation initiation factor binding"/>
    <property type="evidence" value="ECO:0007669"/>
    <property type="project" value="TreeGrafter"/>
</dbReference>
<dbReference type="InterPro" id="IPR012476">
    <property type="entry name" value="GLE1"/>
</dbReference>
<feature type="region of interest" description="Disordered" evidence="11">
    <location>
        <begin position="176"/>
        <end position="236"/>
    </location>
</feature>
<comment type="subcellular location">
    <subcellularLocation>
        <location evidence="1">Nucleus</location>
        <location evidence="1">Nuclear pore complex</location>
    </subcellularLocation>
</comment>
<sequence length="792" mass="88065">MRISIHDLSDDEDEPIVILPNAADDGNSSELLDTSQLTASPTAARASRASHARIGKVLTGRRGSKLSSGSHSSTMQDLTAGYVDEDEDEDEVGISSLGRSFTQQAVASSSSPSRDMRSASAGRAPLSARDPRRTPSFEPSRQIKRGYTPYWTTAQPSADQLSMSLSAVDIEKNDIKIVPSSPDSADGSALSSADDLDDSEDSEEERWPVNPRGYNDRMARNKRTGIRKGRKSRNADMDEEVMRRIRLSALPETDRTTSAKENVWAVATSRYHAQARAFSQNRLIAAPGPGNASAFGLRKAPTALLKQRTPFGLSVVSEEASRQPSAAITDVQNLLRELHMRRDEDDRRLQDDFEARSKRLWDSIEASIREAEEKNEAEAAAKTAVLVAKRKEQEANERAAREAREAEERRVAEEAERKRKAEEERKRKEEEEARRREAEAEEERKREKEAARADAAKTLGGVAGPSLWVQARSDYEKWYSRIKDMKNNILPQVSGNPDWRKQCFMAKRQITPKISQLTNSKSEIVRITLSIADVLNQAKGAHPAIYTWILNHLSKCLIRQAEQEVGARVSTAFPLARVVVWLILSGHEELGEVLMARLVKKCCYVVAFWPQKEQTQTDAEYRKQLGRPSGDETTHSFNSRMSGIFALYCAILQTIPTAPPTPTGSTGSLNLESMPPCFRSDLLWTWQARAMTKPMTDHPLTPTLLATLFEVAGRRAQAYYGKQMSKLWRLLLVEGIRNRKAGYVHKYVGPGADPGAEDGGAKAASARLQLLLEEWEKTGVAKANPAADRMDP</sequence>
<keyword evidence="6" id="KW-0811">Translocation</keyword>
<evidence type="ECO:0000256" key="5">
    <source>
        <dbReference type="ARBA" id="ARBA00022927"/>
    </source>
</evidence>
<feature type="compositionally biased region" description="Polar residues" evidence="11">
    <location>
        <begin position="26"/>
        <end position="38"/>
    </location>
</feature>
<name>A0A8X7NAJ9_9BASI</name>
<feature type="compositionally biased region" description="Low complexity" evidence="11">
    <location>
        <begin position="179"/>
        <end position="193"/>
    </location>
</feature>
<dbReference type="GO" id="GO:0005737">
    <property type="term" value="C:cytoplasm"/>
    <property type="evidence" value="ECO:0007669"/>
    <property type="project" value="TreeGrafter"/>
</dbReference>
<dbReference type="PANTHER" id="PTHR12960">
    <property type="entry name" value="GLE-1-RELATED"/>
    <property type="match status" value="1"/>
</dbReference>
<evidence type="ECO:0000313" key="13">
    <source>
        <dbReference type="Proteomes" id="UP000078113"/>
    </source>
</evidence>
<comment type="similarity">
    <text evidence="2">Belongs to the GLE1 family.</text>
</comment>
<feature type="compositionally biased region" description="Acidic residues" evidence="11">
    <location>
        <begin position="194"/>
        <end position="204"/>
    </location>
</feature>
<accession>A0A8X7NAJ9</accession>
<evidence type="ECO:0000256" key="4">
    <source>
        <dbReference type="ARBA" id="ARBA00022816"/>
    </source>
</evidence>
<dbReference type="GO" id="GO:0000822">
    <property type="term" value="F:inositol hexakisphosphate binding"/>
    <property type="evidence" value="ECO:0007669"/>
    <property type="project" value="TreeGrafter"/>
</dbReference>
<evidence type="ECO:0000313" key="12">
    <source>
        <dbReference type="EMBL" id="KAE8269492.1"/>
    </source>
</evidence>
<evidence type="ECO:0000256" key="11">
    <source>
        <dbReference type="SAM" id="MobiDB-lite"/>
    </source>
</evidence>
<dbReference type="PANTHER" id="PTHR12960:SF0">
    <property type="entry name" value="MRNA EXPORT FACTOR GLE1"/>
    <property type="match status" value="1"/>
</dbReference>
<evidence type="ECO:0000256" key="3">
    <source>
        <dbReference type="ARBA" id="ARBA00022448"/>
    </source>
</evidence>
<dbReference type="EMBL" id="LWDG02000091">
    <property type="protein sequence ID" value="KAE8269492.1"/>
    <property type="molecule type" value="Genomic_DNA"/>
</dbReference>
<evidence type="ECO:0000256" key="6">
    <source>
        <dbReference type="ARBA" id="ARBA00023010"/>
    </source>
</evidence>
<comment type="caution">
    <text evidence="12">The sequence shown here is derived from an EMBL/GenBank/DDBJ whole genome shotgun (WGS) entry which is preliminary data.</text>
</comment>
<organism evidence="12 13">
    <name type="scientific">Tilletia walkeri</name>
    <dbReference type="NCBI Taxonomy" id="117179"/>
    <lineage>
        <taxon>Eukaryota</taxon>
        <taxon>Fungi</taxon>
        <taxon>Dikarya</taxon>
        <taxon>Basidiomycota</taxon>
        <taxon>Ustilaginomycotina</taxon>
        <taxon>Exobasidiomycetes</taxon>
        <taxon>Tilletiales</taxon>
        <taxon>Tilletiaceae</taxon>
        <taxon>Tilletia</taxon>
    </lineage>
</organism>
<keyword evidence="8" id="KW-0539">Nucleus</keyword>
<dbReference type="InterPro" id="IPR038506">
    <property type="entry name" value="GLE1-like_sf"/>
</dbReference>